<evidence type="ECO:0000313" key="2">
    <source>
        <dbReference type="Proteomes" id="UP000887116"/>
    </source>
</evidence>
<dbReference type="AlphaFoldDB" id="A0A8X6IFQ0"/>
<dbReference type="OrthoDB" id="10533446at2759"/>
<organism evidence="1 2">
    <name type="scientific">Trichonephila clavata</name>
    <name type="common">Joro spider</name>
    <name type="synonym">Nephila clavata</name>
    <dbReference type="NCBI Taxonomy" id="2740835"/>
    <lineage>
        <taxon>Eukaryota</taxon>
        <taxon>Metazoa</taxon>
        <taxon>Ecdysozoa</taxon>
        <taxon>Arthropoda</taxon>
        <taxon>Chelicerata</taxon>
        <taxon>Arachnida</taxon>
        <taxon>Araneae</taxon>
        <taxon>Araneomorphae</taxon>
        <taxon>Entelegynae</taxon>
        <taxon>Araneoidea</taxon>
        <taxon>Nephilidae</taxon>
        <taxon>Trichonephila</taxon>
    </lineage>
</organism>
<dbReference type="Proteomes" id="UP000887116">
    <property type="component" value="Unassembled WGS sequence"/>
</dbReference>
<evidence type="ECO:0000313" key="1">
    <source>
        <dbReference type="EMBL" id="GFQ93587.1"/>
    </source>
</evidence>
<dbReference type="EMBL" id="BMAO01004280">
    <property type="protein sequence ID" value="GFQ93587.1"/>
    <property type="molecule type" value="Genomic_DNA"/>
</dbReference>
<accession>A0A8X6IFQ0</accession>
<comment type="caution">
    <text evidence="1">The sequence shown here is derived from an EMBL/GenBank/DDBJ whole genome shotgun (WGS) entry which is preliminary data.</text>
</comment>
<gene>
    <name evidence="1" type="ORF">TNCT_18861</name>
</gene>
<sequence>MITVRTTFVTWNEGVLLYPPPRLETRMDGPHMSYSAVGAIHHNLALRTSPCFEDSSATKWVTLQQNYELQE</sequence>
<protein>
    <submittedName>
        <fullName evidence="1">Uncharacterized protein</fullName>
    </submittedName>
</protein>
<name>A0A8X6IFQ0_TRICU</name>
<proteinExistence type="predicted"/>
<keyword evidence="2" id="KW-1185">Reference proteome</keyword>
<reference evidence="1" key="1">
    <citation type="submission" date="2020-07" db="EMBL/GenBank/DDBJ databases">
        <title>Multicomponent nature underlies the extraordinary mechanical properties of spider dragline silk.</title>
        <authorList>
            <person name="Kono N."/>
            <person name="Nakamura H."/>
            <person name="Mori M."/>
            <person name="Yoshida Y."/>
            <person name="Ohtoshi R."/>
            <person name="Malay A.D."/>
            <person name="Moran D.A.P."/>
            <person name="Tomita M."/>
            <person name="Numata K."/>
            <person name="Arakawa K."/>
        </authorList>
    </citation>
    <scope>NUCLEOTIDE SEQUENCE</scope>
</reference>